<dbReference type="AlphaFoldDB" id="A0AA35W554"/>
<name>A0AA35W554_GEOBA</name>
<accession>A0AA35W554</accession>
<dbReference type="EMBL" id="CASHTH010000222">
    <property type="protein sequence ID" value="CAI7994601.1"/>
    <property type="molecule type" value="Genomic_DNA"/>
</dbReference>
<feature type="non-terminal residue" evidence="3">
    <location>
        <position position="57"/>
    </location>
</feature>
<organism evidence="3 4">
    <name type="scientific">Geodia barretti</name>
    <name type="common">Barrett's horny sponge</name>
    <dbReference type="NCBI Taxonomy" id="519541"/>
    <lineage>
        <taxon>Eukaryota</taxon>
        <taxon>Metazoa</taxon>
        <taxon>Porifera</taxon>
        <taxon>Demospongiae</taxon>
        <taxon>Heteroscleromorpha</taxon>
        <taxon>Tetractinellida</taxon>
        <taxon>Astrophorina</taxon>
        <taxon>Geodiidae</taxon>
        <taxon>Geodia</taxon>
    </lineage>
</organism>
<evidence type="ECO:0000313" key="3">
    <source>
        <dbReference type="EMBL" id="CAI7999118.1"/>
    </source>
</evidence>
<protein>
    <submittedName>
        <fullName evidence="3">Uncharacterized protein</fullName>
    </submittedName>
</protein>
<feature type="chain" id="PRO_5041630153" evidence="1">
    <location>
        <begin position="24"/>
        <end position="57"/>
    </location>
</feature>
<gene>
    <name evidence="2" type="ORF">GBAR_LOCUS1511</name>
    <name evidence="3" type="ORF">GBAR_LOCUS2612</name>
</gene>
<sequence length="57" mass="6453">MLQRLITTSRAAVLFLLLEVTLACDLQGLPPLIDDHRSRDHSEELVNILVPSYQFSC</sequence>
<keyword evidence="1" id="KW-0732">Signal</keyword>
<evidence type="ECO:0000313" key="4">
    <source>
        <dbReference type="Proteomes" id="UP001174909"/>
    </source>
</evidence>
<evidence type="ECO:0000256" key="1">
    <source>
        <dbReference type="SAM" id="SignalP"/>
    </source>
</evidence>
<reference evidence="3" key="1">
    <citation type="submission" date="2023-03" db="EMBL/GenBank/DDBJ databases">
        <authorList>
            <person name="Steffen K."/>
            <person name="Cardenas P."/>
        </authorList>
    </citation>
    <scope>NUCLEOTIDE SEQUENCE</scope>
</reference>
<proteinExistence type="predicted"/>
<dbReference type="Proteomes" id="UP001174909">
    <property type="component" value="Unassembled WGS sequence"/>
</dbReference>
<feature type="signal peptide" evidence="1">
    <location>
        <begin position="1"/>
        <end position="23"/>
    </location>
</feature>
<comment type="caution">
    <text evidence="3">The sequence shown here is derived from an EMBL/GenBank/DDBJ whole genome shotgun (WGS) entry which is preliminary data.</text>
</comment>
<evidence type="ECO:0000313" key="2">
    <source>
        <dbReference type="EMBL" id="CAI7994601.1"/>
    </source>
</evidence>
<dbReference type="EMBL" id="CASHTH010000355">
    <property type="protein sequence ID" value="CAI7999118.1"/>
    <property type="molecule type" value="Genomic_DNA"/>
</dbReference>
<keyword evidence="4" id="KW-1185">Reference proteome</keyword>